<dbReference type="Proteomes" id="UP001165064">
    <property type="component" value="Unassembled WGS sequence"/>
</dbReference>
<proteinExistence type="predicted"/>
<protein>
    <submittedName>
        <fullName evidence="1">Unnamed protein product</fullName>
    </submittedName>
</protein>
<gene>
    <name evidence="1" type="ORF">Amon02_001151300</name>
</gene>
<accession>A0ACB5U5E9</accession>
<name>A0ACB5U5E9_AMBMO</name>
<reference evidence="1" key="1">
    <citation type="submission" date="2023-04" db="EMBL/GenBank/DDBJ databases">
        <title>Ambrosiozyma monospora NBRC 10751.</title>
        <authorList>
            <person name="Ichikawa N."/>
            <person name="Sato H."/>
            <person name="Tonouchi N."/>
        </authorList>
    </citation>
    <scope>NUCLEOTIDE SEQUENCE</scope>
    <source>
        <strain evidence="1">NBRC 10751</strain>
    </source>
</reference>
<evidence type="ECO:0000313" key="2">
    <source>
        <dbReference type="Proteomes" id="UP001165064"/>
    </source>
</evidence>
<keyword evidence="2" id="KW-1185">Reference proteome</keyword>
<evidence type="ECO:0000313" key="1">
    <source>
        <dbReference type="EMBL" id="GMF02612.1"/>
    </source>
</evidence>
<sequence>MASNPMTLSSLNGLINKIDSVNFSSGYNLLSYYAVDKDDKVASNCSRGTINAVTWGCFPGKEIVQPTVVDKISFIAWKDEFYMILKKWNNSVFKKDESYKQSDELLTDLYDNYSLVNIVDNDYVKHANKRIFELFTGL</sequence>
<comment type="caution">
    <text evidence="1">The sequence shown here is derived from an EMBL/GenBank/DDBJ whole genome shotgun (WGS) entry which is preliminary data.</text>
</comment>
<organism evidence="1 2">
    <name type="scientific">Ambrosiozyma monospora</name>
    <name type="common">Yeast</name>
    <name type="synonym">Endomycopsis monosporus</name>
    <dbReference type="NCBI Taxonomy" id="43982"/>
    <lineage>
        <taxon>Eukaryota</taxon>
        <taxon>Fungi</taxon>
        <taxon>Dikarya</taxon>
        <taxon>Ascomycota</taxon>
        <taxon>Saccharomycotina</taxon>
        <taxon>Pichiomycetes</taxon>
        <taxon>Pichiales</taxon>
        <taxon>Pichiaceae</taxon>
        <taxon>Ambrosiozyma</taxon>
    </lineage>
</organism>
<dbReference type="EMBL" id="BSXS01012568">
    <property type="protein sequence ID" value="GMF02612.1"/>
    <property type="molecule type" value="Genomic_DNA"/>
</dbReference>